<sequence length="47" mass="5322">NFQMTEISSVSFGKLPKFSETISLSPDLQSEDSDVIYRELSNLPEEI</sequence>
<protein>
    <submittedName>
        <fullName evidence="1">9711_t:CDS:1</fullName>
    </submittedName>
</protein>
<feature type="non-terminal residue" evidence="1">
    <location>
        <position position="1"/>
    </location>
</feature>
<dbReference type="AlphaFoldDB" id="A0A9N9DK84"/>
<reference evidence="1" key="1">
    <citation type="submission" date="2021-06" db="EMBL/GenBank/DDBJ databases">
        <authorList>
            <person name="Kallberg Y."/>
            <person name="Tangrot J."/>
            <person name="Rosling A."/>
        </authorList>
    </citation>
    <scope>NUCLEOTIDE SEQUENCE</scope>
    <source>
        <strain evidence="1">FL130A</strain>
    </source>
</reference>
<organism evidence="1 2">
    <name type="scientific">Ambispora leptoticha</name>
    <dbReference type="NCBI Taxonomy" id="144679"/>
    <lineage>
        <taxon>Eukaryota</taxon>
        <taxon>Fungi</taxon>
        <taxon>Fungi incertae sedis</taxon>
        <taxon>Mucoromycota</taxon>
        <taxon>Glomeromycotina</taxon>
        <taxon>Glomeromycetes</taxon>
        <taxon>Archaeosporales</taxon>
        <taxon>Ambisporaceae</taxon>
        <taxon>Ambispora</taxon>
    </lineage>
</organism>
<name>A0A9N9DK84_9GLOM</name>
<evidence type="ECO:0000313" key="2">
    <source>
        <dbReference type="Proteomes" id="UP000789508"/>
    </source>
</evidence>
<dbReference type="Proteomes" id="UP000789508">
    <property type="component" value="Unassembled WGS sequence"/>
</dbReference>
<accession>A0A9N9DK84</accession>
<keyword evidence="2" id="KW-1185">Reference proteome</keyword>
<gene>
    <name evidence="1" type="ORF">ALEPTO_LOCUS9724</name>
</gene>
<evidence type="ECO:0000313" key="1">
    <source>
        <dbReference type="EMBL" id="CAG8641418.1"/>
    </source>
</evidence>
<dbReference type="EMBL" id="CAJVPS010008188">
    <property type="protein sequence ID" value="CAG8641418.1"/>
    <property type="molecule type" value="Genomic_DNA"/>
</dbReference>
<comment type="caution">
    <text evidence="1">The sequence shown here is derived from an EMBL/GenBank/DDBJ whole genome shotgun (WGS) entry which is preliminary data.</text>
</comment>
<proteinExistence type="predicted"/>